<dbReference type="InterPro" id="IPR029480">
    <property type="entry name" value="Transpos_assoc"/>
</dbReference>
<evidence type="ECO:0000256" key="1">
    <source>
        <dbReference type="SAM" id="MobiDB-lite"/>
    </source>
</evidence>
<feature type="domain" description="Transposase-associated" evidence="2">
    <location>
        <begin position="2"/>
        <end position="67"/>
    </location>
</feature>
<dbReference type="AlphaFoldDB" id="A0AAP0PLP3"/>
<sequence length="87" mass="9750">MTRVSKESIDGVRAFMNWVQVNEGNPKKNRCPSGECRNVKRVNYDSIYEHLITNGWDPTNTTWFLHGQKGSSDAPSDDVESSNSSDG</sequence>
<protein>
    <recommendedName>
        <fullName evidence="2">Transposase-associated domain-containing protein</fullName>
    </recommendedName>
</protein>
<comment type="caution">
    <text evidence="3">The sequence shown here is derived from an EMBL/GenBank/DDBJ whole genome shotgun (WGS) entry which is preliminary data.</text>
</comment>
<reference evidence="3 4" key="1">
    <citation type="submission" date="2024-01" db="EMBL/GenBank/DDBJ databases">
        <title>Genome assemblies of Stephania.</title>
        <authorList>
            <person name="Yang L."/>
        </authorList>
    </citation>
    <scope>NUCLEOTIDE SEQUENCE [LARGE SCALE GENOMIC DNA]</scope>
    <source>
        <strain evidence="3">JXDWG</strain>
        <tissue evidence="3">Leaf</tissue>
    </source>
</reference>
<evidence type="ECO:0000313" key="4">
    <source>
        <dbReference type="Proteomes" id="UP001419268"/>
    </source>
</evidence>
<evidence type="ECO:0000313" key="3">
    <source>
        <dbReference type="EMBL" id="KAK9148567.1"/>
    </source>
</evidence>
<accession>A0AAP0PLP3</accession>
<feature type="region of interest" description="Disordered" evidence="1">
    <location>
        <begin position="66"/>
        <end position="87"/>
    </location>
</feature>
<dbReference type="Proteomes" id="UP001419268">
    <property type="component" value="Unassembled WGS sequence"/>
</dbReference>
<evidence type="ECO:0000259" key="2">
    <source>
        <dbReference type="Pfam" id="PF13963"/>
    </source>
</evidence>
<gene>
    <name evidence="3" type="ORF">Scep_007324</name>
</gene>
<organism evidence="3 4">
    <name type="scientific">Stephania cephalantha</name>
    <dbReference type="NCBI Taxonomy" id="152367"/>
    <lineage>
        <taxon>Eukaryota</taxon>
        <taxon>Viridiplantae</taxon>
        <taxon>Streptophyta</taxon>
        <taxon>Embryophyta</taxon>
        <taxon>Tracheophyta</taxon>
        <taxon>Spermatophyta</taxon>
        <taxon>Magnoliopsida</taxon>
        <taxon>Ranunculales</taxon>
        <taxon>Menispermaceae</taxon>
        <taxon>Menispermoideae</taxon>
        <taxon>Cissampelideae</taxon>
        <taxon>Stephania</taxon>
    </lineage>
</organism>
<name>A0AAP0PLP3_9MAGN</name>
<dbReference type="Pfam" id="PF13963">
    <property type="entry name" value="Transpos_assoc"/>
    <property type="match status" value="1"/>
</dbReference>
<proteinExistence type="predicted"/>
<dbReference type="EMBL" id="JBBNAG010000003">
    <property type="protein sequence ID" value="KAK9148567.1"/>
    <property type="molecule type" value="Genomic_DNA"/>
</dbReference>
<keyword evidence="4" id="KW-1185">Reference proteome</keyword>